<evidence type="ECO:0000313" key="2">
    <source>
        <dbReference type="Proteomes" id="UP000694044"/>
    </source>
</evidence>
<comment type="caution">
    <text evidence="1">The sequence shown here is derived from an EMBL/GenBank/DDBJ whole genome shotgun (WGS) entry which is preliminary data.</text>
</comment>
<sequence length="187" mass="19852">MLPSLSGAKLEVLVPAGSEPANVSARRNALVGLKKIDSIRVSSSGKGGKTRYAVEVVVDSPPASTCPGLSTTATGPVVRTERELSDFKDVANELHHIVESAHSGQRCELCSAILNWFVFGENPDGVMLMFVSNERVARKLTTFLEDLLATTTKHASDDIQGCCSSQTLIPLAVHMFLSNPPATCDAA</sequence>
<gene>
    <name evidence="1" type="ORF">PHYPSEUDO_003702</name>
</gene>
<reference evidence="1" key="1">
    <citation type="submission" date="2021-02" db="EMBL/GenBank/DDBJ databases">
        <authorList>
            <person name="Palmer J.M."/>
        </authorList>
    </citation>
    <scope>NUCLEOTIDE SEQUENCE</scope>
    <source>
        <strain evidence="1">SCRP734</strain>
    </source>
</reference>
<name>A0A8T1VR02_9STRA</name>
<dbReference type="OrthoDB" id="118748at2759"/>
<dbReference type="EMBL" id="JAGDFM010000178">
    <property type="protein sequence ID" value="KAG7383386.1"/>
    <property type="molecule type" value="Genomic_DNA"/>
</dbReference>
<dbReference type="Proteomes" id="UP000694044">
    <property type="component" value="Unassembled WGS sequence"/>
</dbReference>
<accession>A0A8T1VR02</accession>
<proteinExistence type="predicted"/>
<protein>
    <submittedName>
        <fullName evidence="1">Uncharacterized protein</fullName>
    </submittedName>
</protein>
<dbReference type="AlphaFoldDB" id="A0A8T1VR02"/>
<keyword evidence="2" id="KW-1185">Reference proteome</keyword>
<organism evidence="1 2">
    <name type="scientific">Phytophthora pseudosyringae</name>
    <dbReference type="NCBI Taxonomy" id="221518"/>
    <lineage>
        <taxon>Eukaryota</taxon>
        <taxon>Sar</taxon>
        <taxon>Stramenopiles</taxon>
        <taxon>Oomycota</taxon>
        <taxon>Peronosporomycetes</taxon>
        <taxon>Peronosporales</taxon>
        <taxon>Peronosporaceae</taxon>
        <taxon>Phytophthora</taxon>
    </lineage>
</organism>
<evidence type="ECO:0000313" key="1">
    <source>
        <dbReference type="EMBL" id="KAG7383386.1"/>
    </source>
</evidence>